<comment type="caution">
    <text evidence="1">The sequence shown here is derived from an EMBL/GenBank/DDBJ whole genome shotgun (WGS) entry which is preliminary data.</text>
</comment>
<organism evidence="1 2">
    <name type="scientific">Mycoplasmopsis mucosicanis</name>
    <dbReference type="NCBI Taxonomy" id="458208"/>
    <lineage>
        <taxon>Bacteria</taxon>
        <taxon>Bacillati</taxon>
        <taxon>Mycoplasmatota</taxon>
        <taxon>Mycoplasmoidales</taxon>
        <taxon>Metamycoplasmataceae</taxon>
        <taxon>Mycoplasmopsis</taxon>
    </lineage>
</organism>
<dbReference type="EMBL" id="SMDN01000003">
    <property type="protein sequence ID" value="TQC54048.1"/>
    <property type="molecule type" value="Genomic_DNA"/>
</dbReference>
<evidence type="ECO:0000313" key="2">
    <source>
        <dbReference type="Proteomes" id="UP000320801"/>
    </source>
</evidence>
<keyword evidence="2" id="KW-1185">Reference proteome</keyword>
<gene>
    <name evidence="1" type="ORF">E1I18_01145</name>
</gene>
<reference evidence="1 2" key="1">
    <citation type="submission" date="2019-03" db="EMBL/GenBank/DDBJ databases">
        <title>Characterization of a novel Mycoplasma cynos real-time PCR assay.</title>
        <authorList>
            <person name="Tallmadge R.L."/>
            <person name="Mitchell P.K."/>
            <person name="Goodman L."/>
        </authorList>
    </citation>
    <scope>NUCLEOTIDE SEQUENCE [LARGE SCALE GENOMIC DNA]</scope>
    <source>
        <strain evidence="1 2">1642</strain>
    </source>
</reference>
<protein>
    <submittedName>
        <fullName evidence="1">Uncharacterized protein</fullName>
    </submittedName>
</protein>
<proteinExistence type="predicted"/>
<dbReference type="OrthoDB" id="398317at2"/>
<sequence length="156" mass="18231">MKRKNVLNIDEIFPNKGYDSKSLFNSLLKANKELENDVVDFMKLKPNANFESFFDEVSAPEFNFDKVHKQSFLNKNYWISLKNSFDALNFMTQTKGKNFFKSISFQHKTLSKLIEENAIEMQYNNNIDLGLDSRFNSEDTLTLSETSEIVINKVKF</sequence>
<evidence type="ECO:0000313" key="1">
    <source>
        <dbReference type="EMBL" id="TQC54048.1"/>
    </source>
</evidence>
<name>A0A507SY39_9BACT</name>
<dbReference type="RefSeq" id="WP_141483777.1">
    <property type="nucleotide sequence ID" value="NZ_SMDN01000003.1"/>
</dbReference>
<dbReference type="AlphaFoldDB" id="A0A507SY39"/>
<dbReference type="Proteomes" id="UP000320801">
    <property type="component" value="Unassembled WGS sequence"/>
</dbReference>
<accession>A0A507SY39</accession>